<dbReference type="GO" id="GO:0003964">
    <property type="term" value="F:RNA-directed DNA polymerase activity"/>
    <property type="evidence" value="ECO:0007669"/>
    <property type="project" value="UniProtKB-KW"/>
</dbReference>
<protein>
    <submittedName>
        <fullName evidence="3">Putative RNA-directed DNA polymerase</fullName>
    </submittedName>
</protein>
<keyword evidence="4" id="KW-1185">Reference proteome</keyword>
<accession>A0A6A4NFW3</accession>
<keyword evidence="3" id="KW-0695">RNA-directed DNA polymerase</keyword>
<reference evidence="4" key="1">
    <citation type="journal article" date="2020" name="Nat. Commun.">
        <title>Genome sequence of the cluster root forming white lupin.</title>
        <authorList>
            <person name="Hufnagel B."/>
            <person name="Marques A."/>
            <person name="Soriano A."/>
            <person name="Marques L."/>
            <person name="Divol F."/>
            <person name="Doumas P."/>
            <person name="Sallet E."/>
            <person name="Mancinotti D."/>
            <person name="Carrere S."/>
            <person name="Marande W."/>
            <person name="Arribat S."/>
            <person name="Keller J."/>
            <person name="Huneau C."/>
            <person name="Blein T."/>
            <person name="Aime D."/>
            <person name="Laguerre M."/>
            <person name="Taylor J."/>
            <person name="Schubert V."/>
            <person name="Nelson M."/>
            <person name="Geu-Flores F."/>
            <person name="Crespi M."/>
            <person name="Gallardo-Guerrero K."/>
            <person name="Delaux P.-M."/>
            <person name="Salse J."/>
            <person name="Berges H."/>
            <person name="Guyot R."/>
            <person name="Gouzy J."/>
            <person name="Peret B."/>
        </authorList>
    </citation>
    <scope>NUCLEOTIDE SEQUENCE [LARGE SCALE GENOMIC DNA]</scope>
    <source>
        <strain evidence="4">cv. Amiga</strain>
    </source>
</reference>
<dbReference type="Proteomes" id="UP000447434">
    <property type="component" value="Chromosome 22"/>
</dbReference>
<sequence>MMRSQIDLAYSPTMPSTSVPIENVQQTDGGSHIVSEGNDRPQRQRQGSSRLRDYEVFADTEITAEGDFVHMALLADMEPVCFDQAIKEECWINAMKEEIHSIEKNGTWELITLPKGKKAIAVKWVYKLKLQPDGTIAKHKARLVAKGFLQKPEVDYDEVFAPVARMETVRLVIAMASSKDWCIWQMDVKSAFLNGPLDKEVYVTQPLGFEVAGQEQKVYKLHKALYGLKQAPRAWNKRIDGFLVKQGMTRCKTEHGIYIKSTPEAASVVICLYVDDLLITGCKSEEVESIRNGLKFEFEMSDLGSLSYFLGIEFLKTSKGILMHQKKYTLDVLERFNMQHCNPATTPVEPGNGLCKGKPNEDSVDSTLYRQVIGSLRYICNTRPDISYGVGLISRYMEEPKQSHMIAAKRVLRYLKGTMDMGILFPTQNRAETMSMIGFTDADWSGDKDDRKSTTGYVFQLNQAPISWSSKKQKSVALSSCEAEYVAACLGGCQAMWLQSLLEEIGLYYENSMLLMVDNKSAINLAKNPIAHGRSKHIETKYHYLRDLVEKGRLKLEFCKSENQLADILTKPLRRNSFEVQRSKLGMVNQASMN</sequence>
<dbReference type="CDD" id="cd09272">
    <property type="entry name" value="RNase_HI_RT_Ty1"/>
    <property type="match status" value="1"/>
</dbReference>
<dbReference type="SUPFAM" id="SSF56672">
    <property type="entry name" value="DNA/RNA polymerases"/>
    <property type="match status" value="1"/>
</dbReference>
<keyword evidence="3" id="KW-0808">Transferase</keyword>
<dbReference type="InterPro" id="IPR043128">
    <property type="entry name" value="Rev_trsase/Diguanyl_cyclase"/>
</dbReference>
<dbReference type="InterPro" id="IPR043502">
    <property type="entry name" value="DNA/RNA_pol_sf"/>
</dbReference>
<comment type="caution">
    <text evidence="3">The sequence shown here is derived from an EMBL/GenBank/DDBJ whole genome shotgun (WGS) entry which is preliminary data.</text>
</comment>
<organism evidence="3 4">
    <name type="scientific">Lupinus albus</name>
    <name type="common">White lupine</name>
    <name type="synonym">Lupinus termis</name>
    <dbReference type="NCBI Taxonomy" id="3870"/>
    <lineage>
        <taxon>Eukaryota</taxon>
        <taxon>Viridiplantae</taxon>
        <taxon>Streptophyta</taxon>
        <taxon>Embryophyta</taxon>
        <taxon>Tracheophyta</taxon>
        <taxon>Spermatophyta</taxon>
        <taxon>Magnoliopsida</taxon>
        <taxon>eudicotyledons</taxon>
        <taxon>Gunneridae</taxon>
        <taxon>Pentapetalae</taxon>
        <taxon>rosids</taxon>
        <taxon>fabids</taxon>
        <taxon>Fabales</taxon>
        <taxon>Fabaceae</taxon>
        <taxon>Papilionoideae</taxon>
        <taxon>50 kb inversion clade</taxon>
        <taxon>genistoids sensu lato</taxon>
        <taxon>core genistoids</taxon>
        <taxon>Genisteae</taxon>
        <taxon>Lupinus</taxon>
    </lineage>
</organism>
<feature type="compositionally biased region" description="Polar residues" evidence="1">
    <location>
        <begin position="13"/>
        <end position="29"/>
    </location>
</feature>
<evidence type="ECO:0000313" key="3">
    <source>
        <dbReference type="EMBL" id="KAE9588330.1"/>
    </source>
</evidence>
<dbReference type="EMBL" id="WOCE01000022">
    <property type="protein sequence ID" value="KAE9588330.1"/>
    <property type="molecule type" value="Genomic_DNA"/>
</dbReference>
<dbReference type="AlphaFoldDB" id="A0A6A4NFW3"/>
<keyword evidence="3" id="KW-0548">Nucleotidyltransferase</keyword>
<dbReference type="OrthoDB" id="1688654at2759"/>
<dbReference type="Gene3D" id="3.10.10.10">
    <property type="entry name" value="HIV Type 1 Reverse Transcriptase, subunit A, domain 1"/>
    <property type="match status" value="1"/>
</dbReference>
<dbReference type="PANTHER" id="PTHR11439">
    <property type="entry name" value="GAG-POL-RELATED RETROTRANSPOSON"/>
    <property type="match status" value="1"/>
</dbReference>
<dbReference type="PANTHER" id="PTHR11439:SF515">
    <property type="entry name" value="GAG-POL POLYPROTEIN"/>
    <property type="match status" value="1"/>
</dbReference>
<dbReference type="Pfam" id="PF07727">
    <property type="entry name" value="RVT_2"/>
    <property type="match status" value="1"/>
</dbReference>
<feature type="region of interest" description="Disordered" evidence="1">
    <location>
        <begin position="1"/>
        <end position="50"/>
    </location>
</feature>
<proteinExistence type="predicted"/>
<dbReference type="InterPro" id="IPR013103">
    <property type="entry name" value="RVT_2"/>
</dbReference>
<evidence type="ECO:0000313" key="4">
    <source>
        <dbReference type="Proteomes" id="UP000447434"/>
    </source>
</evidence>
<evidence type="ECO:0000256" key="1">
    <source>
        <dbReference type="SAM" id="MobiDB-lite"/>
    </source>
</evidence>
<gene>
    <name evidence="3" type="ORF">Lalb_Chr22g0354211</name>
</gene>
<evidence type="ECO:0000259" key="2">
    <source>
        <dbReference type="Pfam" id="PF07727"/>
    </source>
</evidence>
<feature type="domain" description="Reverse transcriptase Ty1/copia-type" evidence="2">
    <location>
        <begin position="105"/>
        <end position="349"/>
    </location>
</feature>
<name>A0A6A4NFW3_LUPAL</name>
<dbReference type="Gene3D" id="3.30.70.270">
    <property type="match status" value="1"/>
</dbReference>